<keyword evidence="3" id="KW-1185">Reference proteome</keyword>
<dbReference type="Gene3D" id="1.10.10.2910">
    <property type="match status" value="1"/>
</dbReference>
<gene>
    <name evidence="2" type="ORF">GCM10010307_09470</name>
</gene>
<evidence type="ECO:0000259" key="1">
    <source>
        <dbReference type="Pfam" id="PF06114"/>
    </source>
</evidence>
<dbReference type="PANTHER" id="PTHR43236">
    <property type="entry name" value="ANTITOXIN HIGA1"/>
    <property type="match status" value="1"/>
</dbReference>
<feature type="domain" description="IrrE N-terminal-like" evidence="1">
    <location>
        <begin position="38"/>
        <end position="134"/>
    </location>
</feature>
<dbReference type="Proteomes" id="UP001500151">
    <property type="component" value="Unassembled WGS sequence"/>
</dbReference>
<dbReference type="RefSeq" id="WP_344387667.1">
    <property type="nucleotide sequence ID" value="NZ_BAAASJ010000012.1"/>
</dbReference>
<dbReference type="InterPro" id="IPR010359">
    <property type="entry name" value="IrrE_HExxH"/>
</dbReference>
<evidence type="ECO:0000313" key="3">
    <source>
        <dbReference type="Proteomes" id="UP001500151"/>
    </source>
</evidence>
<dbReference type="Pfam" id="PF06114">
    <property type="entry name" value="Peptidase_M78"/>
    <property type="match status" value="1"/>
</dbReference>
<dbReference type="InterPro" id="IPR052345">
    <property type="entry name" value="Rad_response_metalloprotease"/>
</dbReference>
<reference evidence="2 3" key="1">
    <citation type="journal article" date="2019" name="Int. J. Syst. Evol. Microbiol.">
        <title>The Global Catalogue of Microorganisms (GCM) 10K type strain sequencing project: providing services to taxonomists for standard genome sequencing and annotation.</title>
        <authorList>
            <consortium name="The Broad Institute Genomics Platform"/>
            <consortium name="The Broad Institute Genome Sequencing Center for Infectious Disease"/>
            <person name="Wu L."/>
            <person name="Ma J."/>
        </authorList>
    </citation>
    <scope>NUCLEOTIDE SEQUENCE [LARGE SCALE GENOMIC DNA]</scope>
    <source>
        <strain evidence="2 3">JCM 4524</strain>
    </source>
</reference>
<accession>A0ABN3QDU9</accession>
<proteinExistence type="predicted"/>
<protein>
    <recommendedName>
        <fullName evidence="1">IrrE N-terminal-like domain-containing protein</fullName>
    </recommendedName>
</protein>
<name>A0ABN3QDU9_9ACTN</name>
<dbReference type="PANTHER" id="PTHR43236:SF1">
    <property type="entry name" value="BLL7220 PROTEIN"/>
    <property type="match status" value="1"/>
</dbReference>
<organism evidence="2 3">
    <name type="scientific">Streptomyces vastus</name>
    <dbReference type="NCBI Taxonomy" id="285451"/>
    <lineage>
        <taxon>Bacteria</taxon>
        <taxon>Bacillati</taxon>
        <taxon>Actinomycetota</taxon>
        <taxon>Actinomycetes</taxon>
        <taxon>Kitasatosporales</taxon>
        <taxon>Streptomycetaceae</taxon>
        <taxon>Streptomyces</taxon>
    </lineage>
</organism>
<sequence length="305" mass="32892">MSWNSAHGAAMIAAAQAHEALAAEVDDYIDVFGALRRAGVEVMGQKLGGLLGLYIDGSKGIPGCLVNTGLEEVSMRHTAAHELGHHLMGHGTSIDHQEQSLGRWGEGWPQHEREAEAFASWFLMPRPAARAALARCGVIRPESPLDVYRMARWLGTPYATTVRHLVRLKMIDRSTETVWLKHSPGTLKAELSDGLPLGTQAHIHVLTPAAHGATLHVTAGDCLLLAVPRAGYDQLPTGLISTPADTDGQLSFLDVTAAPEQGHAAWVTQELAVDSTLTATAESTELFRVNLRRTPGREGSDRFWA</sequence>
<evidence type="ECO:0000313" key="2">
    <source>
        <dbReference type="EMBL" id="GAA2623796.1"/>
    </source>
</evidence>
<dbReference type="EMBL" id="BAAASJ010000012">
    <property type="protein sequence ID" value="GAA2623796.1"/>
    <property type="molecule type" value="Genomic_DNA"/>
</dbReference>
<comment type="caution">
    <text evidence="2">The sequence shown here is derived from an EMBL/GenBank/DDBJ whole genome shotgun (WGS) entry which is preliminary data.</text>
</comment>